<evidence type="ECO:0000256" key="3">
    <source>
        <dbReference type="ARBA" id="ARBA00022490"/>
    </source>
</evidence>
<reference evidence="13" key="1">
    <citation type="submission" date="2016-04" db="EMBL/GenBank/DDBJ databases">
        <title>Cephalotus genome sequencing.</title>
        <authorList>
            <person name="Fukushima K."/>
            <person name="Hasebe M."/>
            <person name="Fang X."/>
        </authorList>
    </citation>
    <scope>NUCLEOTIDE SEQUENCE [LARGE SCALE GENOMIC DNA]</scope>
    <source>
        <strain evidence="13">cv. St1</strain>
    </source>
</reference>
<evidence type="ECO:0000313" key="13">
    <source>
        <dbReference type="Proteomes" id="UP000187406"/>
    </source>
</evidence>
<evidence type="ECO:0000256" key="5">
    <source>
        <dbReference type="ARBA" id="ARBA00022553"/>
    </source>
</evidence>
<keyword evidence="3" id="KW-0963">Cytoplasm</keyword>
<dbReference type="Proteomes" id="UP000187406">
    <property type="component" value="Unassembled WGS sequence"/>
</dbReference>
<dbReference type="InterPro" id="IPR018866">
    <property type="entry name" value="Znf-4CXXC_R1"/>
</dbReference>
<keyword evidence="7" id="KW-0805">Transcription regulation</keyword>
<dbReference type="PANTHER" id="PTHR31169">
    <property type="entry name" value="OS05G0300700 PROTEIN"/>
    <property type="match status" value="1"/>
</dbReference>
<dbReference type="FunCoup" id="A0A1Q3DCK7">
    <property type="interactions" value="375"/>
</dbReference>
<dbReference type="GO" id="GO:0006355">
    <property type="term" value="P:regulation of DNA-templated transcription"/>
    <property type="evidence" value="ECO:0007669"/>
    <property type="project" value="InterPro"/>
</dbReference>
<dbReference type="EMBL" id="BDDD01005945">
    <property type="protein sequence ID" value="GAV90053.1"/>
    <property type="molecule type" value="Genomic_DNA"/>
</dbReference>
<gene>
    <name evidence="12" type="ORF">CFOL_v3_33462</name>
</gene>
<keyword evidence="9" id="KW-0539">Nucleus</keyword>
<keyword evidence="4" id="KW-1017">Isopeptide bond</keyword>
<feature type="compositionally biased region" description="Low complexity" evidence="10">
    <location>
        <begin position="49"/>
        <end position="58"/>
    </location>
</feature>
<dbReference type="PANTHER" id="PTHR31169:SF23">
    <property type="entry name" value="OS03G0572250 PROTEIN"/>
    <property type="match status" value="1"/>
</dbReference>
<keyword evidence="13" id="KW-1185">Reference proteome</keyword>
<evidence type="ECO:0000259" key="11">
    <source>
        <dbReference type="Pfam" id="PF10497"/>
    </source>
</evidence>
<dbReference type="STRING" id="3775.A0A1Q3DCK7"/>
<feature type="region of interest" description="Disordered" evidence="10">
    <location>
        <begin position="563"/>
        <end position="610"/>
    </location>
</feature>
<evidence type="ECO:0000256" key="8">
    <source>
        <dbReference type="ARBA" id="ARBA00023163"/>
    </source>
</evidence>
<evidence type="ECO:0000256" key="7">
    <source>
        <dbReference type="ARBA" id="ARBA00023015"/>
    </source>
</evidence>
<evidence type="ECO:0000256" key="9">
    <source>
        <dbReference type="ARBA" id="ARBA00023242"/>
    </source>
</evidence>
<feature type="region of interest" description="Disordered" evidence="10">
    <location>
        <begin position="41"/>
        <end position="71"/>
    </location>
</feature>
<evidence type="ECO:0000313" key="12">
    <source>
        <dbReference type="EMBL" id="GAV90053.1"/>
    </source>
</evidence>
<comment type="subcellular location">
    <subcellularLocation>
        <location evidence="2">Cytoplasm</location>
    </subcellularLocation>
    <subcellularLocation>
        <location evidence="1">Nucleus</location>
    </subcellularLocation>
</comment>
<evidence type="ECO:0000256" key="6">
    <source>
        <dbReference type="ARBA" id="ARBA00022843"/>
    </source>
</evidence>
<evidence type="ECO:0000256" key="2">
    <source>
        <dbReference type="ARBA" id="ARBA00004496"/>
    </source>
</evidence>
<dbReference type="Pfam" id="PF10497">
    <property type="entry name" value="zf-4CXXC_R1"/>
    <property type="match status" value="1"/>
</dbReference>
<organism evidence="12 13">
    <name type="scientific">Cephalotus follicularis</name>
    <name type="common">Albany pitcher plant</name>
    <dbReference type="NCBI Taxonomy" id="3775"/>
    <lineage>
        <taxon>Eukaryota</taxon>
        <taxon>Viridiplantae</taxon>
        <taxon>Streptophyta</taxon>
        <taxon>Embryophyta</taxon>
        <taxon>Tracheophyta</taxon>
        <taxon>Spermatophyta</taxon>
        <taxon>Magnoliopsida</taxon>
        <taxon>eudicotyledons</taxon>
        <taxon>Gunneridae</taxon>
        <taxon>Pentapetalae</taxon>
        <taxon>rosids</taxon>
        <taxon>fabids</taxon>
        <taxon>Oxalidales</taxon>
        <taxon>Cephalotaceae</taxon>
        <taxon>Cephalotus</taxon>
    </lineage>
</organism>
<feature type="domain" description="Zinc-finger" evidence="11">
    <location>
        <begin position="137"/>
        <end position="233"/>
    </location>
</feature>
<keyword evidence="6" id="KW-0832">Ubl conjugation</keyword>
<name>A0A1Q3DCK7_CEPFO</name>
<dbReference type="GO" id="GO:0005737">
    <property type="term" value="C:cytoplasm"/>
    <property type="evidence" value="ECO:0007669"/>
    <property type="project" value="UniProtKB-SubCell"/>
</dbReference>
<keyword evidence="8" id="KW-0804">Transcription</keyword>
<evidence type="ECO:0000256" key="4">
    <source>
        <dbReference type="ARBA" id="ARBA00022499"/>
    </source>
</evidence>
<accession>A0A1Q3DCK7</accession>
<sequence length="610" mass="69336">MASPYEQIREARIKENMAKIQQLGLKDVSFKLKSLAATVPRNMGKPKKFSSSPCKPTPLQSPGSLRRSSRLQNSTPVCYSEVVLAKKDEWLGEEGVRLEEGSKPEVYTQEHAKMLGNTERSWTLFVDGYGNDGRRIYDQINGKTCHQCRQKTLGYRTSCIKCNLVQGQFCGDCLYMRYGEHVLEAIENSNWTCPACRGICNCSICRAAKGWAPTGSLYRQISKMGFKSVAHYLIQTKREKTHSEKDPDIINEVPAKRSLSFQYMEEASQESPQIDDSNVRSLKPQIEENGNEDYKSEKENKIQASPNAVADNQFSAKRSLLFSNIEAQSNVIKSAEVDFGGNPNIELSNPQLEDKEDIEIKCEKEKEFHIMNEGNIDSNVEFTKLKLEVHAHLGLSKPQIEWKKDAECKCETVKVDFEVHSRLPSAKPQIEDNDIELKREKEKELHILKKEEDIHRDINMETAKVNIGVYEQLGLTKRQFEDKRDEEFQKEQINSSVILESFQKLQKKRALAIEPSLESVAGRLRQKGRTGNGSYDKLTMVNETNSDVEAIDDIGKEKEMLSAETKHGDSNIVLNKNPKLKKKPVLAAEPSTDSVAGRLKRRRDNITRRD</sequence>
<dbReference type="OrthoDB" id="298344at2759"/>
<proteinExistence type="predicted"/>
<evidence type="ECO:0000256" key="1">
    <source>
        <dbReference type="ARBA" id="ARBA00004123"/>
    </source>
</evidence>
<evidence type="ECO:0000256" key="10">
    <source>
        <dbReference type="SAM" id="MobiDB-lite"/>
    </source>
</evidence>
<dbReference type="InParanoid" id="A0A1Q3DCK7"/>
<keyword evidence="5" id="KW-0597">Phosphoprotein</keyword>
<dbReference type="AlphaFoldDB" id="A0A1Q3DCK7"/>
<protein>
    <submittedName>
        <fullName evidence="12">Zf-4CXXC_R1 domain-containing protein</fullName>
    </submittedName>
</protein>
<dbReference type="GO" id="GO:0005634">
    <property type="term" value="C:nucleus"/>
    <property type="evidence" value="ECO:0007669"/>
    <property type="project" value="UniProtKB-SubCell"/>
</dbReference>
<comment type="caution">
    <text evidence="12">The sequence shown here is derived from an EMBL/GenBank/DDBJ whole genome shotgun (WGS) entry which is preliminary data.</text>
</comment>
<dbReference type="InterPro" id="IPR040221">
    <property type="entry name" value="CDCA7/CDA7L"/>
</dbReference>